<reference evidence="1" key="1">
    <citation type="submission" date="2021-06" db="EMBL/GenBank/DDBJ databases">
        <title>Comparative genomics, transcriptomics and evolutionary studies reveal genomic signatures of adaptation to plant cell wall in hemibiotrophic fungi.</title>
        <authorList>
            <consortium name="DOE Joint Genome Institute"/>
            <person name="Baroncelli R."/>
            <person name="Diaz J.F."/>
            <person name="Benocci T."/>
            <person name="Peng M."/>
            <person name="Battaglia E."/>
            <person name="Haridas S."/>
            <person name="Andreopoulos W."/>
            <person name="Labutti K."/>
            <person name="Pangilinan J."/>
            <person name="Floch G.L."/>
            <person name="Makela M.R."/>
            <person name="Henrissat B."/>
            <person name="Grigoriev I.V."/>
            <person name="Crouch J.A."/>
            <person name="De Vries R.P."/>
            <person name="Sukno S.A."/>
            <person name="Thon M.R."/>
        </authorList>
    </citation>
    <scope>NUCLEOTIDE SEQUENCE</scope>
    <source>
        <strain evidence="1">MAFF235873</strain>
    </source>
</reference>
<gene>
    <name evidence="1" type="ORF">LX32DRAFT_637468</name>
</gene>
<dbReference type="EMBL" id="MU842843">
    <property type="protein sequence ID" value="KAK2031135.1"/>
    <property type="molecule type" value="Genomic_DNA"/>
</dbReference>
<protein>
    <submittedName>
        <fullName evidence="1">Uncharacterized protein</fullName>
    </submittedName>
</protein>
<organism evidence="1 2">
    <name type="scientific">Colletotrichum zoysiae</name>
    <dbReference type="NCBI Taxonomy" id="1216348"/>
    <lineage>
        <taxon>Eukaryota</taxon>
        <taxon>Fungi</taxon>
        <taxon>Dikarya</taxon>
        <taxon>Ascomycota</taxon>
        <taxon>Pezizomycotina</taxon>
        <taxon>Sordariomycetes</taxon>
        <taxon>Hypocreomycetidae</taxon>
        <taxon>Glomerellales</taxon>
        <taxon>Glomerellaceae</taxon>
        <taxon>Colletotrichum</taxon>
        <taxon>Colletotrichum graminicola species complex</taxon>
    </lineage>
</organism>
<name>A0AAD9HLE0_9PEZI</name>
<comment type="caution">
    <text evidence="1">The sequence shown here is derived from an EMBL/GenBank/DDBJ whole genome shotgun (WGS) entry which is preliminary data.</text>
</comment>
<evidence type="ECO:0000313" key="2">
    <source>
        <dbReference type="Proteomes" id="UP001232148"/>
    </source>
</evidence>
<dbReference type="AlphaFoldDB" id="A0AAD9HLE0"/>
<sequence length="73" mass="7738">MYTSSPPSASVLYLSPLLSQSPPRVAASPARFFSGSLPPARRREGVPPTIRQSCRGPGRFVFHADSTCSGSDS</sequence>
<dbReference type="Proteomes" id="UP001232148">
    <property type="component" value="Unassembled WGS sequence"/>
</dbReference>
<proteinExistence type="predicted"/>
<evidence type="ECO:0000313" key="1">
    <source>
        <dbReference type="EMBL" id="KAK2031135.1"/>
    </source>
</evidence>
<keyword evidence="2" id="KW-1185">Reference proteome</keyword>
<accession>A0AAD9HLE0</accession>